<dbReference type="RefSeq" id="WP_109322152.1">
    <property type="nucleotide sequence ID" value="NZ_CP029346.1"/>
</dbReference>
<organism evidence="2 3">
    <name type="scientific">Aquirufa nivalisilvae</name>
    <dbReference type="NCBI Taxonomy" id="2516557"/>
    <lineage>
        <taxon>Bacteria</taxon>
        <taxon>Pseudomonadati</taxon>
        <taxon>Bacteroidota</taxon>
        <taxon>Cytophagia</taxon>
        <taxon>Cytophagales</taxon>
        <taxon>Flectobacillaceae</taxon>
        <taxon>Aquirufa</taxon>
    </lineage>
</organism>
<gene>
    <name evidence="2" type="ORF">HME7025_00526</name>
</gene>
<keyword evidence="1" id="KW-0732">Signal</keyword>
<dbReference type="KEGG" id="psez:HME7025_00526"/>
<name>A0A2S2DSR8_9BACT</name>
<dbReference type="PROSITE" id="PS51257">
    <property type="entry name" value="PROKAR_LIPOPROTEIN"/>
    <property type="match status" value="1"/>
</dbReference>
<dbReference type="SUPFAM" id="SSF69318">
    <property type="entry name" value="Integrin alpha N-terminal domain"/>
    <property type="match status" value="1"/>
</dbReference>
<sequence>MSNNMRLIAALFLFSSAFISCRQSTEEKSEALAKETCSSCHKFPDPSLLDKKTWKEGVLPEMGYRLGIGDRFQLMTRISEEQYQSALAMDIYPLDPKISEEDWQSIIDYYVKNAPEKPLPQKQRSPISTSTLHFKEESYISKKDPLGVVISLRIHPDKPEVWAGTRNRSLWVLDANKQIKNTIETQSPVALTQILAGNPYLLAIGKMYPNDEKIGTMYGINPQGKMEAVIDSLKRPVDVQISDFNSDGVQDFVICEYGFERGQLTWIDGMNKSKHLLKAQAGARNVVIKDYTGDGKPDLLVLMAQSREGVSLFINKGQGIFVEKPLLQFDSVFGSSYMEVADMNKDGYDDIIVSNGDNADYSRSKKAFHGVHVYLNDGRNNFKEGYFYPSYGASKTVARDFDQDGDLDLAMIAFFAENDKGRNENFLYFQNQGNMTFQVSNLNIGNGGHYICMDAGDVDKDGDIDIVLGNYQFGAVKPGTKLTPGLQLTYFKNLIR</sequence>
<evidence type="ECO:0000313" key="3">
    <source>
        <dbReference type="Proteomes" id="UP000245468"/>
    </source>
</evidence>
<evidence type="ECO:0000256" key="1">
    <source>
        <dbReference type="ARBA" id="ARBA00022729"/>
    </source>
</evidence>
<proteinExistence type="predicted"/>
<reference evidence="3" key="1">
    <citation type="submission" date="2018-05" db="EMBL/GenBank/DDBJ databases">
        <title>Pseudarcicella sp. HME7025 Genome sequencing and assembly.</title>
        <authorList>
            <person name="Kim H."/>
            <person name="Kang H."/>
            <person name="Joh K."/>
        </authorList>
    </citation>
    <scope>NUCLEOTIDE SEQUENCE [LARGE SCALE GENOMIC DNA]</scope>
    <source>
        <strain evidence="3">HME7025</strain>
    </source>
</reference>
<dbReference type="InterPro" id="IPR028994">
    <property type="entry name" value="Integrin_alpha_N"/>
</dbReference>
<dbReference type="Gene3D" id="2.130.10.130">
    <property type="entry name" value="Integrin alpha, N-terminal"/>
    <property type="match status" value="1"/>
</dbReference>
<keyword evidence="3" id="KW-1185">Reference proteome</keyword>
<dbReference type="OrthoDB" id="1391917at2"/>
<dbReference type="PANTHER" id="PTHR46580:SF4">
    <property type="entry name" value="ATP_GTP-BINDING PROTEIN"/>
    <property type="match status" value="1"/>
</dbReference>
<protein>
    <recommendedName>
        <fullName evidence="4">VCBS repeat-containing protein</fullName>
    </recommendedName>
</protein>
<evidence type="ECO:0000313" key="2">
    <source>
        <dbReference type="EMBL" id="AWL08398.1"/>
    </source>
</evidence>
<dbReference type="InterPro" id="IPR013517">
    <property type="entry name" value="FG-GAP"/>
</dbReference>
<dbReference type="AlphaFoldDB" id="A0A2S2DSR8"/>
<evidence type="ECO:0008006" key="4">
    <source>
        <dbReference type="Google" id="ProtNLM"/>
    </source>
</evidence>
<dbReference type="Pfam" id="PF13517">
    <property type="entry name" value="FG-GAP_3"/>
    <property type="match status" value="2"/>
</dbReference>
<dbReference type="PANTHER" id="PTHR46580">
    <property type="entry name" value="SENSOR KINASE-RELATED"/>
    <property type="match status" value="1"/>
</dbReference>
<dbReference type="EMBL" id="CP029346">
    <property type="protein sequence ID" value="AWL08398.1"/>
    <property type="molecule type" value="Genomic_DNA"/>
</dbReference>
<dbReference type="Proteomes" id="UP000245468">
    <property type="component" value="Chromosome"/>
</dbReference>
<accession>A0A2S2DSR8</accession>